<proteinExistence type="predicted"/>
<sequence>MIMNESLKYLKKKLPILEWSLDYNVDKGLADLVAGVTAGLTLIPQSLAYASLAGLEPQYGLYSSLCGGITYTVFGTVPELNIAPTALLSLLTYSYTHDLSYDSHTGATLLTFLAGLLELLCGLLHLGFLVDFVSTPVVAGFTSAGAITIATAQVKNLLGLKFTAESFIDVWKQVAMHISEVKLYDALLGSSCCVFLLLMRKLKDCGEPPLEDHHEQSKESVNGCKKFIWFCSVSRNALVVISSAIMVYALNLHDIKPFSVTAHVPPGWPNISSPPFEAFSVHQNRTLHVFDMMKELGSGIFVVPFIAILGNVAIAKAFSQGKIVDASQEMIAVGLCNIFGSFFGSYPVNASFSRAAVSNASGVKTPLAGVYTGAMVILAFTFLTPYFTYIPKTTLSAVIICAVLFMVEVAITKMIWKINKIDLIPFLLTLISCLLLGIETGILIGVTVDIVMLLYSIARPKVLFEKIQISQDKVYLKVTPTSSIFFPSAQYLRENILKTNIEEGTNTNIIVLDCHRITRLDFTGGKCLGDLVKDLKKKGKFVIFLLPLKNMENTIRVTCDPTIPIVHSDSEVKSLLEGKIEANKFLHGFFKSNLEEVTTNL</sequence>
<feature type="transmembrane region" description="Helical" evidence="5">
    <location>
        <begin position="330"/>
        <end position="348"/>
    </location>
</feature>
<feature type="transmembrane region" description="Helical" evidence="5">
    <location>
        <begin position="395"/>
        <end position="416"/>
    </location>
</feature>
<dbReference type="InterPro" id="IPR001902">
    <property type="entry name" value="SLC26A/SulP_fam"/>
</dbReference>
<comment type="subcellular location">
    <subcellularLocation>
        <location evidence="1">Membrane</location>
        <topology evidence="1">Multi-pass membrane protein</topology>
    </subcellularLocation>
</comment>
<feature type="transmembrane region" description="Helical" evidence="5">
    <location>
        <begin position="227"/>
        <end position="250"/>
    </location>
</feature>
<accession>A0A9P0BIL1</accession>
<dbReference type="Gene3D" id="3.30.750.24">
    <property type="entry name" value="STAS domain"/>
    <property type="match status" value="1"/>
</dbReference>
<evidence type="ECO:0000259" key="6">
    <source>
        <dbReference type="PROSITE" id="PS50801"/>
    </source>
</evidence>
<reference evidence="7" key="1">
    <citation type="submission" date="2021-12" db="EMBL/GenBank/DDBJ databases">
        <authorList>
            <person name="King R."/>
        </authorList>
    </citation>
    <scope>NUCLEOTIDE SEQUENCE</scope>
</reference>
<evidence type="ECO:0000256" key="5">
    <source>
        <dbReference type="SAM" id="Phobius"/>
    </source>
</evidence>
<gene>
    <name evidence="7" type="ORF">MELIAE_LOCUS12365</name>
</gene>
<dbReference type="InterPro" id="IPR018045">
    <property type="entry name" value="S04_transporter_CS"/>
</dbReference>
<dbReference type="Proteomes" id="UP001154078">
    <property type="component" value="Chromosome 9"/>
</dbReference>
<dbReference type="InterPro" id="IPR036513">
    <property type="entry name" value="STAS_dom_sf"/>
</dbReference>
<dbReference type="OrthoDB" id="288203at2759"/>
<dbReference type="Pfam" id="PF01740">
    <property type="entry name" value="STAS"/>
    <property type="match status" value="1"/>
</dbReference>
<dbReference type="InterPro" id="IPR011547">
    <property type="entry name" value="SLC26A/SulP_dom"/>
</dbReference>
<dbReference type="EMBL" id="OV121140">
    <property type="protein sequence ID" value="CAH0563574.1"/>
    <property type="molecule type" value="Genomic_DNA"/>
</dbReference>
<feature type="transmembrane region" description="Helical" evidence="5">
    <location>
        <begin position="296"/>
        <end position="318"/>
    </location>
</feature>
<evidence type="ECO:0000313" key="7">
    <source>
        <dbReference type="EMBL" id="CAH0563574.1"/>
    </source>
</evidence>
<feature type="domain" description="STAS" evidence="6">
    <location>
        <begin position="482"/>
        <end position="544"/>
    </location>
</feature>
<feature type="transmembrane region" description="Helical" evidence="5">
    <location>
        <begin position="368"/>
        <end position="388"/>
    </location>
</feature>
<organism evidence="7 8">
    <name type="scientific">Brassicogethes aeneus</name>
    <name type="common">Rape pollen beetle</name>
    <name type="synonym">Meligethes aeneus</name>
    <dbReference type="NCBI Taxonomy" id="1431903"/>
    <lineage>
        <taxon>Eukaryota</taxon>
        <taxon>Metazoa</taxon>
        <taxon>Ecdysozoa</taxon>
        <taxon>Arthropoda</taxon>
        <taxon>Hexapoda</taxon>
        <taxon>Insecta</taxon>
        <taxon>Pterygota</taxon>
        <taxon>Neoptera</taxon>
        <taxon>Endopterygota</taxon>
        <taxon>Coleoptera</taxon>
        <taxon>Polyphaga</taxon>
        <taxon>Cucujiformia</taxon>
        <taxon>Nitidulidae</taxon>
        <taxon>Meligethinae</taxon>
        <taxon>Brassicogethes</taxon>
    </lineage>
</organism>
<protein>
    <recommendedName>
        <fullName evidence="6">STAS domain-containing protein</fullName>
    </recommendedName>
</protein>
<dbReference type="SUPFAM" id="SSF52091">
    <property type="entry name" value="SpoIIaa-like"/>
    <property type="match status" value="1"/>
</dbReference>
<dbReference type="AlphaFoldDB" id="A0A9P0BIL1"/>
<evidence type="ECO:0000256" key="2">
    <source>
        <dbReference type="ARBA" id="ARBA00022692"/>
    </source>
</evidence>
<evidence type="ECO:0000256" key="3">
    <source>
        <dbReference type="ARBA" id="ARBA00022989"/>
    </source>
</evidence>
<dbReference type="GO" id="GO:0016020">
    <property type="term" value="C:membrane"/>
    <property type="evidence" value="ECO:0007669"/>
    <property type="project" value="UniProtKB-SubCell"/>
</dbReference>
<keyword evidence="3 5" id="KW-1133">Transmembrane helix</keyword>
<feature type="transmembrane region" description="Helical" evidence="5">
    <location>
        <begin position="109"/>
        <end position="130"/>
    </location>
</feature>
<dbReference type="GO" id="GO:0008271">
    <property type="term" value="F:secondary active sulfate transmembrane transporter activity"/>
    <property type="evidence" value="ECO:0007669"/>
    <property type="project" value="InterPro"/>
</dbReference>
<dbReference type="Pfam" id="PF00916">
    <property type="entry name" value="Sulfate_transp"/>
    <property type="match status" value="1"/>
</dbReference>
<name>A0A9P0BIL1_BRAAE</name>
<keyword evidence="2 5" id="KW-0812">Transmembrane</keyword>
<dbReference type="PROSITE" id="PS50801">
    <property type="entry name" value="STAS"/>
    <property type="match status" value="1"/>
</dbReference>
<dbReference type="InterPro" id="IPR002645">
    <property type="entry name" value="STAS_dom"/>
</dbReference>
<keyword evidence="4 5" id="KW-0472">Membrane</keyword>
<evidence type="ECO:0000313" key="8">
    <source>
        <dbReference type="Proteomes" id="UP001154078"/>
    </source>
</evidence>
<feature type="transmembrane region" description="Helical" evidence="5">
    <location>
        <begin position="428"/>
        <end position="455"/>
    </location>
</feature>
<evidence type="ECO:0000256" key="1">
    <source>
        <dbReference type="ARBA" id="ARBA00004141"/>
    </source>
</evidence>
<dbReference type="PROSITE" id="PS01130">
    <property type="entry name" value="SLC26A"/>
    <property type="match status" value="1"/>
</dbReference>
<keyword evidence="8" id="KW-1185">Reference proteome</keyword>
<dbReference type="PANTHER" id="PTHR11814">
    <property type="entry name" value="SULFATE TRANSPORTER"/>
    <property type="match status" value="1"/>
</dbReference>
<dbReference type="CDD" id="cd07042">
    <property type="entry name" value="STAS_SulP_like_sulfate_transporter"/>
    <property type="match status" value="1"/>
</dbReference>
<evidence type="ECO:0000256" key="4">
    <source>
        <dbReference type="ARBA" id="ARBA00023136"/>
    </source>
</evidence>